<proteinExistence type="inferred from homology"/>
<dbReference type="GO" id="GO:0005737">
    <property type="term" value="C:cytoplasm"/>
    <property type="evidence" value="ECO:0007669"/>
    <property type="project" value="UniProtKB-SubCell"/>
</dbReference>
<evidence type="ECO:0000256" key="7">
    <source>
        <dbReference type="ARBA" id="ARBA00023160"/>
    </source>
</evidence>
<evidence type="ECO:0000313" key="10">
    <source>
        <dbReference type="EMBL" id="MBG9378669.1"/>
    </source>
</evidence>
<dbReference type="NCBIfam" id="TIGR00516">
    <property type="entry name" value="acpS"/>
    <property type="match status" value="1"/>
</dbReference>
<dbReference type="Gene3D" id="3.90.470.20">
    <property type="entry name" value="4'-phosphopantetheinyl transferase domain"/>
    <property type="match status" value="1"/>
</dbReference>
<comment type="subcellular location">
    <subcellularLocation>
        <location evidence="8">Cytoplasm</location>
    </subcellularLocation>
</comment>
<dbReference type="RefSeq" id="WP_196992763.1">
    <property type="nucleotide sequence ID" value="NZ_JADWYR010000003.1"/>
</dbReference>
<dbReference type="GO" id="GO:0006633">
    <property type="term" value="P:fatty acid biosynthetic process"/>
    <property type="evidence" value="ECO:0007669"/>
    <property type="project" value="UniProtKB-UniRule"/>
</dbReference>
<reference evidence="10" key="1">
    <citation type="submission" date="2020-11" db="EMBL/GenBank/DDBJ databases">
        <title>Bacterial whole genome sequence for Panacibacter sp. DH6.</title>
        <authorList>
            <person name="Le V."/>
            <person name="Ko S."/>
            <person name="Ahn C.-Y."/>
            <person name="Oh H.-M."/>
        </authorList>
    </citation>
    <scope>NUCLEOTIDE SEQUENCE</scope>
    <source>
        <strain evidence="10">DH6</strain>
    </source>
</reference>
<organism evidence="10 11">
    <name type="scientific">Panacibacter microcysteis</name>
    <dbReference type="NCBI Taxonomy" id="2793269"/>
    <lineage>
        <taxon>Bacteria</taxon>
        <taxon>Pseudomonadati</taxon>
        <taxon>Bacteroidota</taxon>
        <taxon>Chitinophagia</taxon>
        <taxon>Chitinophagales</taxon>
        <taxon>Chitinophagaceae</taxon>
        <taxon>Panacibacter</taxon>
    </lineage>
</organism>
<keyword evidence="7 8" id="KW-0275">Fatty acid biosynthesis</keyword>
<dbReference type="InterPro" id="IPR008278">
    <property type="entry name" value="4-PPantetheinyl_Trfase_dom"/>
</dbReference>
<dbReference type="HAMAP" id="MF_00101">
    <property type="entry name" value="AcpS"/>
    <property type="match status" value="1"/>
</dbReference>
<keyword evidence="4 8" id="KW-0276">Fatty acid metabolism</keyword>
<dbReference type="InterPro" id="IPR004568">
    <property type="entry name" value="Ppantetheine-prot_Trfase_dom"/>
</dbReference>
<keyword evidence="2 8" id="KW-0808">Transferase</keyword>
<dbReference type="EC" id="2.7.8.7" evidence="8"/>
<gene>
    <name evidence="8 10" type="primary">acpS</name>
    <name evidence="10" type="ORF">I5907_20725</name>
</gene>
<name>A0A931MF40_9BACT</name>
<keyword evidence="3 8" id="KW-0479">Metal-binding</keyword>
<comment type="similarity">
    <text evidence="8">Belongs to the P-Pant transferase superfamily. AcpS family.</text>
</comment>
<evidence type="ECO:0000256" key="1">
    <source>
        <dbReference type="ARBA" id="ARBA00022516"/>
    </source>
</evidence>
<dbReference type="EMBL" id="JADWYR010000003">
    <property type="protein sequence ID" value="MBG9378669.1"/>
    <property type="molecule type" value="Genomic_DNA"/>
</dbReference>
<feature type="domain" description="4'-phosphopantetheinyl transferase" evidence="9">
    <location>
        <begin position="4"/>
        <end position="96"/>
    </location>
</feature>
<dbReference type="InterPro" id="IPR002582">
    <property type="entry name" value="ACPS"/>
</dbReference>
<dbReference type="GO" id="GO:0008897">
    <property type="term" value="F:holo-[acyl-carrier-protein] synthase activity"/>
    <property type="evidence" value="ECO:0007669"/>
    <property type="project" value="UniProtKB-UniRule"/>
</dbReference>
<evidence type="ECO:0000259" key="9">
    <source>
        <dbReference type="Pfam" id="PF01648"/>
    </source>
</evidence>
<evidence type="ECO:0000256" key="2">
    <source>
        <dbReference type="ARBA" id="ARBA00022679"/>
    </source>
</evidence>
<accession>A0A931MF40</accession>
<feature type="binding site" evidence="8">
    <location>
        <position position="56"/>
    </location>
    <ligand>
        <name>Mg(2+)</name>
        <dbReference type="ChEBI" id="CHEBI:18420"/>
    </ligand>
</feature>
<evidence type="ECO:0000256" key="8">
    <source>
        <dbReference type="HAMAP-Rule" id="MF_00101"/>
    </source>
</evidence>
<dbReference type="GO" id="GO:0000287">
    <property type="term" value="F:magnesium ion binding"/>
    <property type="evidence" value="ECO:0007669"/>
    <property type="project" value="UniProtKB-UniRule"/>
</dbReference>
<dbReference type="NCBIfam" id="TIGR00556">
    <property type="entry name" value="pantethn_trn"/>
    <property type="match status" value="1"/>
</dbReference>
<keyword evidence="11" id="KW-1185">Reference proteome</keyword>
<evidence type="ECO:0000256" key="6">
    <source>
        <dbReference type="ARBA" id="ARBA00023098"/>
    </source>
</evidence>
<dbReference type="InterPro" id="IPR037143">
    <property type="entry name" value="4-PPantetheinyl_Trfase_dom_sf"/>
</dbReference>
<comment type="function">
    <text evidence="8">Transfers the 4'-phosphopantetheine moiety from coenzyme A to a Ser of acyl-carrier-protein.</text>
</comment>
<dbReference type="Pfam" id="PF01648">
    <property type="entry name" value="ACPS"/>
    <property type="match status" value="1"/>
</dbReference>
<keyword evidence="8" id="KW-0963">Cytoplasm</keyword>
<comment type="caution">
    <text evidence="10">The sequence shown here is derived from an EMBL/GenBank/DDBJ whole genome shotgun (WGS) entry which is preliminary data.</text>
</comment>
<dbReference type="SUPFAM" id="SSF56214">
    <property type="entry name" value="4'-phosphopantetheinyl transferase"/>
    <property type="match status" value="1"/>
</dbReference>
<evidence type="ECO:0000256" key="5">
    <source>
        <dbReference type="ARBA" id="ARBA00022842"/>
    </source>
</evidence>
<protein>
    <recommendedName>
        <fullName evidence="8">Holo-[acyl-carrier-protein] synthase</fullName>
        <shortName evidence="8">Holo-ACP synthase</shortName>
        <ecNumber evidence="8">2.7.8.7</ecNumber>
    </recommendedName>
    <alternativeName>
        <fullName evidence="8">4'-phosphopantetheinyl transferase AcpS</fullName>
    </alternativeName>
</protein>
<evidence type="ECO:0000256" key="4">
    <source>
        <dbReference type="ARBA" id="ARBA00022832"/>
    </source>
</evidence>
<keyword evidence="1 8" id="KW-0444">Lipid biosynthesis</keyword>
<evidence type="ECO:0000256" key="3">
    <source>
        <dbReference type="ARBA" id="ARBA00022723"/>
    </source>
</evidence>
<evidence type="ECO:0000313" key="11">
    <source>
        <dbReference type="Proteomes" id="UP000628448"/>
    </source>
</evidence>
<comment type="catalytic activity">
    <reaction evidence="8">
        <text>apo-[ACP] + CoA = holo-[ACP] + adenosine 3',5'-bisphosphate + H(+)</text>
        <dbReference type="Rhea" id="RHEA:12068"/>
        <dbReference type="Rhea" id="RHEA-COMP:9685"/>
        <dbReference type="Rhea" id="RHEA-COMP:9690"/>
        <dbReference type="ChEBI" id="CHEBI:15378"/>
        <dbReference type="ChEBI" id="CHEBI:29999"/>
        <dbReference type="ChEBI" id="CHEBI:57287"/>
        <dbReference type="ChEBI" id="CHEBI:58343"/>
        <dbReference type="ChEBI" id="CHEBI:64479"/>
        <dbReference type="EC" id="2.7.8.7"/>
    </reaction>
</comment>
<sequence>MIKGIGTDIIEVERVAQKIQKEQGFRELVFSVAEINYCEAKTNKFEHYAARFAAKEALGKALGLGWAEGTTINEVEILNRQNGQPYIHFLGETAAKIAALNTGNIYVSLSHIKTFATAIVIIEQQHA</sequence>
<dbReference type="AlphaFoldDB" id="A0A931MF40"/>
<keyword evidence="5 8" id="KW-0460">Magnesium</keyword>
<keyword evidence="6 8" id="KW-0443">Lipid metabolism</keyword>
<comment type="cofactor">
    <cofactor evidence="8">
        <name>Mg(2+)</name>
        <dbReference type="ChEBI" id="CHEBI:18420"/>
    </cofactor>
</comment>
<dbReference type="Proteomes" id="UP000628448">
    <property type="component" value="Unassembled WGS sequence"/>
</dbReference>
<feature type="binding site" evidence="8">
    <location>
        <position position="8"/>
    </location>
    <ligand>
        <name>Mg(2+)</name>
        <dbReference type="ChEBI" id="CHEBI:18420"/>
    </ligand>
</feature>